<dbReference type="GO" id="GO:0030976">
    <property type="term" value="F:thiamine pyrophosphate binding"/>
    <property type="evidence" value="ECO:0007669"/>
    <property type="project" value="InterPro"/>
</dbReference>
<evidence type="ECO:0000259" key="2">
    <source>
        <dbReference type="Pfam" id="PF02776"/>
    </source>
</evidence>
<dbReference type="Pfam" id="PF02776">
    <property type="entry name" value="TPP_enzyme_N"/>
    <property type="match status" value="1"/>
</dbReference>
<dbReference type="AlphaFoldDB" id="A0A382U4J0"/>
<dbReference type="InterPro" id="IPR045229">
    <property type="entry name" value="TPP_enz"/>
</dbReference>
<feature type="domain" description="Thiamine pyrophosphate enzyme N-terminal TPP-binding" evidence="2">
    <location>
        <begin position="2"/>
        <end position="104"/>
    </location>
</feature>
<dbReference type="GO" id="GO:0050660">
    <property type="term" value="F:flavin adenine dinucleotide binding"/>
    <property type="evidence" value="ECO:0007669"/>
    <property type="project" value="TreeGrafter"/>
</dbReference>
<dbReference type="GO" id="GO:0009097">
    <property type="term" value="P:isoleucine biosynthetic process"/>
    <property type="evidence" value="ECO:0007669"/>
    <property type="project" value="TreeGrafter"/>
</dbReference>
<dbReference type="CDD" id="cd07035">
    <property type="entry name" value="TPP_PYR_POX_like"/>
    <property type="match status" value="1"/>
</dbReference>
<dbReference type="PANTHER" id="PTHR18968:SF13">
    <property type="entry name" value="ACETOLACTATE SYNTHASE CATALYTIC SUBUNIT, MITOCHONDRIAL"/>
    <property type="match status" value="1"/>
</dbReference>
<organism evidence="3">
    <name type="scientific">marine metagenome</name>
    <dbReference type="NCBI Taxonomy" id="408172"/>
    <lineage>
        <taxon>unclassified sequences</taxon>
        <taxon>metagenomes</taxon>
        <taxon>ecological metagenomes</taxon>
    </lineage>
</organism>
<dbReference type="GO" id="GO:0005948">
    <property type="term" value="C:acetolactate synthase complex"/>
    <property type="evidence" value="ECO:0007669"/>
    <property type="project" value="TreeGrafter"/>
</dbReference>
<feature type="non-terminal residue" evidence="3">
    <location>
        <position position="196"/>
    </location>
</feature>
<reference evidence="3" key="1">
    <citation type="submission" date="2018-05" db="EMBL/GenBank/DDBJ databases">
        <authorList>
            <person name="Lanie J.A."/>
            <person name="Ng W.-L."/>
            <person name="Kazmierczak K.M."/>
            <person name="Andrzejewski T.M."/>
            <person name="Davidsen T.M."/>
            <person name="Wayne K.J."/>
            <person name="Tettelin H."/>
            <person name="Glass J.I."/>
            <person name="Rusch D."/>
            <person name="Podicherti R."/>
            <person name="Tsui H.-C.T."/>
            <person name="Winkler M.E."/>
        </authorList>
    </citation>
    <scope>NUCLEOTIDE SEQUENCE</scope>
</reference>
<dbReference type="PANTHER" id="PTHR18968">
    <property type="entry name" value="THIAMINE PYROPHOSPHATE ENZYMES"/>
    <property type="match status" value="1"/>
</dbReference>
<dbReference type="InterPro" id="IPR029061">
    <property type="entry name" value="THDP-binding"/>
</dbReference>
<protein>
    <recommendedName>
        <fullName evidence="2">Thiamine pyrophosphate enzyme N-terminal TPP-binding domain-containing protein</fullName>
    </recommendedName>
</protein>
<feature type="non-terminal residue" evidence="3">
    <location>
        <position position="1"/>
    </location>
</feature>
<evidence type="ECO:0000256" key="1">
    <source>
        <dbReference type="ARBA" id="ARBA00007812"/>
    </source>
</evidence>
<dbReference type="GO" id="GO:0003984">
    <property type="term" value="F:acetolactate synthase activity"/>
    <property type="evidence" value="ECO:0007669"/>
    <property type="project" value="TreeGrafter"/>
</dbReference>
<comment type="similarity">
    <text evidence="1">Belongs to the TPP enzyme family.</text>
</comment>
<dbReference type="SUPFAM" id="SSF52518">
    <property type="entry name" value="Thiamin diphosphate-binding fold (THDP-binding)"/>
    <property type="match status" value="1"/>
</dbReference>
<dbReference type="InterPro" id="IPR012001">
    <property type="entry name" value="Thiamin_PyroP_enz_TPP-bd_dom"/>
</dbReference>
<dbReference type="GO" id="GO:0009099">
    <property type="term" value="P:L-valine biosynthetic process"/>
    <property type="evidence" value="ECO:0007669"/>
    <property type="project" value="TreeGrafter"/>
</dbReference>
<sequence length="196" mass="21520">VKGKELVAEILKREGVEFLPCYPAQELIDPCAKLGIKPIVCRQERIGMAIADGYSRINNGNKIGVFTMQRGPGSENAFPGAAQAYSDNSPILILPGGEDTHQTGISPVFSPSENYKNITKWSIQANHVERIPNLLRKAFYELKTGKGSPVLVEIPVNILETEYEDKVSYSPPTGNKISPDSDEVREVAKYLISSKT</sequence>
<proteinExistence type="inferred from homology"/>
<accession>A0A382U4J0</accession>
<name>A0A382U4J0_9ZZZZ</name>
<dbReference type="Gene3D" id="3.40.50.970">
    <property type="match status" value="1"/>
</dbReference>
<evidence type="ECO:0000313" key="3">
    <source>
        <dbReference type="EMBL" id="SVD28618.1"/>
    </source>
</evidence>
<dbReference type="EMBL" id="UINC01141085">
    <property type="protein sequence ID" value="SVD28618.1"/>
    <property type="molecule type" value="Genomic_DNA"/>
</dbReference>
<gene>
    <name evidence="3" type="ORF">METZ01_LOCUS381472</name>
</gene>